<evidence type="ECO:0000256" key="1">
    <source>
        <dbReference type="ARBA" id="ARBA00010733"/>
    </source>
</evidence>
<comment type="caution">
    <text evidence="5">The sequence shown here is derived from an EMBL/GenBank/DDBJ whole genome shotgun (WGS) entry which is preliminary data.</text>
</comment>
<dbReference type="EMBL" id="JBEDUW010000002">
    <property type="protein sequence ID" value="KAK9945281.1"/>
    <property type="molecule type" value="Genomic_DNA"/>
</dbReference>
<feature type="region of interest" description="Disordered" evidence="3">
    <location>
        <begin position="1"/>
        <end position="23"/>
    </location>
</feature>
<name>A0AAW1YAG4_RUBAR</name>
<accession>A0AAW1YAG4</accession>
<proteinExistence type="inferred from homology"/>
<sequence>MQTAENLVLGETQKGTAATYNERDGLVRHRHATREEGVTVSESINLDGNRVAGQVVGQYAEPPLPVGPAVLDEDAVTIGEALEATALSAGDKPVDQNDADAIQSAEMRATGSSEISPGGLAEIAQYAVSANALVALKTTLADVLEDATQKMVGDKPVTREDAKAIMSTTPGGIAESMAAAARLNQNI</sequence>
<keyword evidence="2" id="KW-0677">Repeat</keyword>
<keyword evidence="6" id="KW-1185">Reference proteome</keyword>
<dbReference type="Pfam" id="PF04927">
    <property type="entry name" value="SMP"/>
    <property type="match status" value="2"/>
</dbReference>
<dbReference type="Proteomes" id="UP001457282">
    <property type="component" value="Unassembled WGS sequence"/>
</dbReference>
<evidence type="ECO:0000256" key="2">
    <source>
        <dbReference type="ARBA" id="ARBA00022737"/>
    </source>
</evidence>
<feature type="domain" description="SMP" evidence="4">
    <location>
        <begin position="76"/>
        <end position="132"/>
    </location>
</feature>
<reference evidence="5 6" key="1">
    <citation type="journal article" date="2023" name="G3 (Bethesda)">
        <title>A chromosome-length genome assembly and annotation of blackberry (Rubus argutus, cv. 'Hillquist').</title>
        <authorList>
            <person name="Bruna T."/>
            <person name="Aryal R."/>
            <person name="Dudchenko O."/>
            <person name="Sargent D.J."/>
            <person name="Mead D."/>
            <person name="Buti M."/>
            <person name="Cavallini A."/>
            <person name="Hytonen T."/>
            <person name="Andres J."/>
            <person name="Pham M."/>
            <person name="Weisz D."/>
            <person name="Mascagni F."/>
            <person name="Usai G."/>
            <person name="Natali L."/>
            <person name="Bassil N."/>
            <person name="Fernandez G.E."/>
            <person name="Lomsadze A."/>
            <person name="Armour M."/>
            <person name="Olukolu B."/>
            <person name="Poorten T."/>
            <person name="Britton C."/>
            <person name="Davik J."/>
            <person name="Ashrafi H."/>
            <person name="Aiden E.L."/>
            <person name="Borodovsky M."/>
            <person name="Worthington M."/>
        </authorList>
    </citation>
    <scope>NUCLEOTIDE SEQUENCE [LARGE SCALE GENOMIC DNA]</scope>
    <source>
        <strain evidence="5">PI 553951</strain>
    </source>
</reference>
<dbReference type="InterPro" id="IPR007011">
    <property type="entry name" value="LEA_SMP_dom"/>
</dbReference>
<protein>
    <recommendedName>
        <fullName evidence="4">SMP domain-containing protein</fullName>
    </recommendedName>
</protein>
<organism evidence="5 6">
    <name type="scientific">Rubus argutus</name>
    <name type="common">Southern blackberry</name>
    <dbReference type="NCBI Taxonomy" id="59490"/>
    <lineage>
        <taxon>Eukaryota</taxon>
        <taxon>Viridiplantae</taxon>
        <taxon>Streptophyta</taxon>
        <taxon>Embryophyta</taxon>
        <taxon>Tracheophyta</taxon>
        <taxon>Spermatophyta</taxon>
        <taxon>Magnoliopsida</taxon>
        <taxon>eudicotyledons</taxon>
        <taxon>Gunneridae</taxon>
        <taxon>Pentapetalae</taxon>
        <taxon>rosids</taxon>
        <taxon>fabids</taxon>
        <taxon>Rosales</taxon>
        <taxon>Rosaceae</taxon>
        <taxon>Rosoideae</taxon>
        <taxon>Rosoideae incertae sedis</taxon>
        <taxon>Rubus</taxon>
    </lineage>
</organism>
<dbReference type="PANTHER" id="PTHR31174:SF31">
    <property type="entry name" value="LATE EMBRYOGENESIS ABUNDANT PROTEIN 3"/>
    <property type="match status" value="1"/>
</dbReference>
<comment type="similarity">
    <text evidence="1">Belongs to the LEA type SMP family.</text>
</comment>
<evidence type="ECO:0000313" key="5">
    <source>
        <dbReference type="EMBL" id="KAK9945281.1"/>
    </source>
</evidence>
<feature type="domain" description="SMP" evidence="4">
    <location>
        <begin position="138"/>
        <end position="186"/>
    </location>
</feature>
<dbReference type="PANTHER" id="PTHR31174">
    <property type="entry name" value="SEED MATURATION FAMILY PROTEIN"/>
    <property type="match status" value="1"/>
</dbReference>
<gene>
    <name evidence="5" type="ORF">M0R45_010803</name>
</gene>
<evidence type="ECO:0000259" key="4">
    <source>
        <dbReference type="Pfam" id="PF04927"/>
    </source>
</evidence>
<evidence type="ECO:0000313" key="6">
    <source>
        <dbReference type="Proteomes" id="UP001457282"/>
    </source>
</evidence>
<dbReference type="AlphaFoldDB" id="A0AAW1YAG4"/>
<evidence type="ECO:0000256" key="3">
    <source>
        <dbReference type="SAM" id="MobiDB-lite"/>
    </source>
</evidence>
<dbReference type="InterPro" id="IPR042971">
    <property type="entry name" value="LEA_SMP"/>
</dbReference>